<proteinExistence type="predicted"/>
<dbReference type="EMBL" id="CAADFX010000020">
    <property type="protein sequence ID" value="VFK54194.1"/>
    <property type="molecule type" value="Genomic_DNA"/>
</dbReference>
<organism evidence="1">
    <name type="scientific">Candidatus Kentrum sp. TUN</name>
    <dbReference type="NCBI Taxonomy" id="2126343"/>
    <lineage>
        <taxon>Bacteria</taxon>
        <taxon>Pseudomonadati</taxon>
        <taxon>Pseudomonadota</taxon>
        <taxon>Gammaproteobacteria</taxon>
        <taxon>Candidatus Kentrum</taxon>
    </lineage>
</organism>
<name>A0A450ZK92_9GAMM</name>
<gene>
    <name evidence="1" type="ORF">BECKTUN1418D_GA0071000_102020</name>
</gene>
<reference evidence="1" key="1">
    <citation type="submission" date="2019-02" db="EMBL/GenBank/DDBJ databases">
        <authorList>
            <person name="Gruber-Vodicka R. H."/>
            <person name="Seah K. B. B."/>
        </authorList>
    </citation>
    <scope>NUCLEOTIDE SEQUENCE</scope>
    <source>
        <strain evidence="1">BECK_BY1</strain>
    </source>
</reference>
<protein>
    <submittedName>
        <fullName evidence="1">Uncharacterized protein</fullName>
    </submittedName>
</protein>
<sequence length="55" mass="5887">MLGFPNMDLMILANVSGISPVVELANGKQVGNVRVIALLQALCTFMLLPQGFRNA</sequence>
<evidence type="ECO:0000313" key="1">
    <source>
        <dbReference type="EMBL" id="VFK54194.1"/>
    </source>
</evidence>
<accession>A0A450ZK92</accession>
<dbReference type="AlphaFoldDB" id="A0A450ZK92"/>